<dbReference type="Pfam" id="PF00931">
    <property type="entry name" value="NB-ARC"/>
    <property type="match status" value="1"/>
</dbReference>
<dbReference type="AlphaFoldDB" id="D8S792"/>
<dbReference type="Gene3D" id="1.10.8.430">
    <property type="entry name" value="Helical domain of apoptotic protease-activating factors"/>
    <property type="match status" value="1"/>
</dbReference>
<dbReference type="GO" id="GO:0043531">
    <property type="term" value="F:ADP binding"/>
    <property type="evidence" value="ECO:0007669"/>
    <property type="project" value="InterPro"/>
</dbReference>
<evidence type="ECO:0000313" key="5">
    <source>
        <dbReference type="Proteomes" id="UP000001514"/>
    </source>
</evidence>
<evidence type="ECO:0008006" key="6">
    <source>
        <dbReference type="Google" id="ProtNLM"/>
    </source>
</evidence>
<keyword evidence="5" id="KW-1185">Reference proteome</keyword>
<dbReference type="OMA" id="LITEEHC"/>
<proteinExistence type="predicted"/>
<keyword evidence="1" id="KW-0433">Leucine-rich repeat</keyword>
<dbReference type="FunCoup" id="D8S792">
    <property type="interactions" value="1947"/>
</dbReference>
<gene>
    <name evidence="4" type="ORF">SELMODRAFT_418928</name>
</gene>
<dbReference type="HOGENOM" id="CLU_401938_0_0_1"/>
<dbReference type="EMBL" id="GL377605">
    <property type="protein sequence ID" value="EFJ19567.1"/>
    <property type="molecule type" value="Genomic_DNA"/>
</dbReference>
<dbReference type="Pfam" id="PF25019">
    <property type="entry name" value="LRR_R13L1-DRL21"/>
    <property type="match status" value="1"/>
</dbReference>
<dbReference type="Proteomes" id="UP000001514">
    <property type="component" value="Unassembled WGS sequence"/>
</dbReference>
<evidence type="ECO:0000259" key="2">
    <source>
        <dbReference type="Pfam" id="PF00931"/>
    </source>
</evidence>
<dbReference type="InParanoid" id="D8S792"/>
<protein>
    <recommendedName>
        <fullName evidence="6">NB-ARC domain-containing protein</fullName>
    </recommendedName>
</protein>
<feature type="domain" description="R13L1/DRL21-like LRR repeat region" evidence="3">
    <location>
        <begin position="516"/>
        <end position="577"/>
    </location>
</feature>
<dbReference type="SUPFAM" id="SSF52540">
    <property type="entry name" value="P-loop containing nucleoside triphosphate hydrolases"/>
    <property type="match status" value="1"/>
</dbReference>
<dbReference type="PANTHER" id="PTHR36766">
    <property type="entry name" value="PLANT BROAD-SPECTRUM MILDEW RESISTANCE PROTEIN RPW8"/>
    <property type="match status" value="1"/>
</dbReference>
<sequence length="616" mass="68066">MASLDPTGVLRALVSEAVKEVIGLAKSAIHCKEKCSELEDSLTEASGLLGEMNKYSAAEGSLSSSQLDILLKALKAKVEEAKPLVLECQSLQNPVLDGLKRITLAIKIDHCSKVIHEHLAAAPRNLVVELLMKKQKEVPSNVVPKEEQHVVPLDDHIFGMEETLERVVSDLLGSPVSSKWVGVHGAGGAGKILLAKRVCDNDQVKGLFDPVLWLTFGQSFQVEAKKHELAKKIRLEVLSRGAIKTEMGLLGKEDSMKLFAVHAFPNQKHAQVSKVVVEQVVEKCGGLPLVLKVIGRRMAGTQDWDYVLSKLKDQRLIALDEEQQMVANIAEATNVLERLKNHALITEEHCPGENKRYRIHDALLALALHILEQEGPKCYFKAGKMRDVGDAFTSFVPESHWGGYPMLTTLHLQGCQNLIGMATISQLTSLKLLNISNCFSLKDLSISFLPNLETVLLDSCNEVTTINISECPSLRVVQIVDNHWLDRVAFDGKLPRLEDIILGGFAKLPDVSIVAMDAFPQLTSLQIKNYGINQLPEWFTSFTTSRTLEFCFLENLDVIPDGVARLPLLKKLNLEGCMKIKTLPFADSEDISFYPSLEYLCLIGTSASGERLSQRL</sequence>
<organism evidence="5">
    <name type="scientific">Selaginella moellendorffii</name>
    <name type="common">Spikemoss</name>
    <dbReference type="NCBI Taxonomy" id="88036"/>
    <lineage>
        <taxon>Eukaryota</taxon>
        <taxon>Viridiplantae</taxon>
        <taxon>Streptophyta</taxon>
        <taxon>Embryophyta</taxon>
        <taxon>Tracheophyta</taxon>
        <taxon>Lycopodiopsida</taxon>
        <taxon>Selaginellales</taxon>
        <taxon>Selaginellaceae</taxon>
        <taxon>Selaginella</taxon>
    </lineage>
</organism>
<dbReference type="SUPFAM" id="SSF52058">
    <property type="entry name" value="L domain-like"/>
    <property type="match status" value="1"/>
</dbReference>
<reference evidence="4 5" key="1">
    <citation type="journal article" date="2011" name="Science">
        <title>The Selaginella genome identifies genetic changes associated with the evolution of vascular plants.</title>
        <authorList>
            <person name="Banks J.A."/>
            <person name="Nishiyama T."/>
            <person name="Hasebe M."/>
            <person name="Bowman J.L."/>
            <person name="Gribskov M."/>
            <person name="dePamphilis C."/>
            <person name="Albert V.A."/>
            <person name="Aono N."/>
            <person name="Aoyama T."/>
            <person name="Ambrose B.A."/>
            <person name="Ashton N.W."/>
            <person name="Axtell M.J."/>
            <person name="Barker E."/>
            <person name="Barker M.S."/>
            <person name="Bennetzen J.L."/>
            <person name="Bonawitz N.D."/>
            <person name="Chapple C."/>
            <person name="Cheng C."/>
            <person name="Correa L.G."/>
            <person name="Dacre M."/>
            <person name="DeBarry J."/>
            <person name="Dreyer I."/>
            <person name="Elias M."/>
            <person name="Engstrom E.M."/>
            <person name="Estelle M."/>
            <person name="Feng L."/>
            <person name="Finet C."/>
            <person name="Floyd S.K."/>
            <person name="Frommer W.B."/>
            <person name="Fujita T."/>
            <person name="Gramzow L."/>
            <person name="Gutensohn M."/>
            <person name="Harholt J."/>
            <person name="Hattori M."/>
            <person name="Heyl A."/>
            <person name="Hirai T."/>
            <person name="Hiwatashi Y."/>
            <person name="Ishikawa M."/>
            <person name="Iwata M."/>
            <person name="Karol K.G."/>
            <person name="Koehler B."/>
            <person name="Kolukisaoglu U."/>
            <person name="Kubo M."/>
            <person name="Kurata T."/>
            <person name="Lalonde S."/>
            <person name="Li K."/>
            <person name="Li Y."/>
            <person name="Litt A."/>
            <person name="Lyons E."/>
            <person name="Manning G."/>
            <person name="Maruyama T."/>
            <person name="Michael T.P."/>
            <person name="Mikami K."/>
            <person name="Miyazaki S."/>
            <person name="Morinaga S."/>
            <person name="Murata T."/>
            <person name="Mueller-Roeber B."/>
            <person name="Nelson D.R."/>
            <person name="Obara M."/>
            <person name="Oguri Y."/>
            <person name="Olmstead R.G."/>
            <person name="Onodera N."/>
            <person name="Petersen B.L."/>
            <person name="Pils B."/>
            <person name="Prigge M."/>
            <person name="Rensing S.A."/>
            <person name="Riano-Pachon D.M."/>
            <person name="Roberts A.W."/>
            <person name="Sato Y."/>
            <person name="Scheller H.V."/>
            <person name="Schulz B."/>
            <person name="Schulz C."/>
            <person name="Shakirov E.V."/>
            <person name="Shibagaki N."/>
            <person name="Shinohara N."/>
            <person name="Shippen D.E."/>
            <person name="Soerensen I."/>
            <person name="Sotooka R."/>
            <person name="Sugimoto N."/>
            <person name="Sugita M."/>
            <person name="Sumikawa N."/>
            <person name="Tanurdzic M."/>
            <person name="Theissen G."/>
            <person name="Ulvskov P."/>
            <person name="Wakazuki S."/>
            <person name="Weng J.K."/>
            <person name="Willats W.W."/>
            <person name="Wipf D."/>
            <person name="Wolf P.G."/>
            <person name="Yang L."/>
            <person name="Zimmer A.D."/>
            <person name="Zhu Q."/>
            <person name="Mitros T."/>
            <person name="Hellsten U."/>
            <person name="Loque D."/>
            <person name="Otillar R."/>
            <person name="Salamov A."/>
            <person name="Schmutz J."/>
            <person name="Shapiro H."/>
            <person name="Lindquist E."/>
            <person name="Lucas S."/>
            <person name="Rokhsar D."/>
            <person name="Grigoriev I.V."/>
        </authorList>
    </citation>
    <scope>NUCLEOTIDE SEQUENCE [LARGE SCALE GENOMIC DNA]</scope>
</reference>
<dbReference type="InterPro" id="IPR042197">
    <property type="entry name" value="Apaf_helical"/>
</dbReference>
<dbReference type="STRING" id="88036.D8S792"/>
<evidence type="ECO:0000313" key="4">
    <source>
        <dbReference type="EMBL" id="EFJ19567.1"/>
    </source>
</evidence>
<dbReference type="InterPro" id="IPR056789">
    <property type="entry name" value="LRR_R13L1-DRL21"/>
</dbReference>
<dbReference type="InterPro" id="IPR027417">
    <property type="entry name" value="P-loop_NTPase"/>
</dbReference>
<dbReference type="PRINTS" id="PR00364">
    <property type="entry name" value="DISEASERSIST"/>
</dbReference>
<dbReference type="Gramene" id="EFJ19567">
    <property type="protein sequence ID" value="EFJ19567"/>
    <property type="gene ID" value="SELMODRAFT_418928"/>
</dbReference>
<dbReference type="Gene3D" id="3.80.10.10">
    <property type="entry name" value="Ribonuclease Inhibitor"/>
    <property type="match status" value="2"/>
</dbReference>
<feature type="domain" description="NB-ARC" evidence="2">
    <location>
        <begin position="161"/>
        <end position="233"/>
    </location>
</feature>
<name>D8S792_SELML</name>
<dbReference type="Gene3D" id="3.40.50.300">
    <property type="entry name" value="P-loop containing nucleotide triphosphate hydrolases"/>
    <property type="match status" value="1"/>
</dbReference>
<dbReference type="InterPro" id="IPR032675">
    <property type="entry name" value="LRR_dom_sf"/>
</dbReference>
<evidence type="ECO:0000256" key="1">
    <source>
        <dbReference type="ARBA" id="ARBA00022614"/>
    </source>
</evidence>
<dbReference type="PANTHER" id="PTHR36766:SF30">
    <property type="entry name" value="TIR-NBS TYPE DISEASE RESISTANCE PROTEIN-RELATED"/>
    <property type="match status" value="1"/>
</dbReference>
<evidence type="ECO:0000259" key="3">
    <source>
        <dbReference type="Pfam" id="PF25019"/>
    </source>
</evidence>
<accession>D8S792</accession>
<dbReference type="KEGG" id="smo:SELMODRAFT_418928"/>
<dbReference type="InterPro" id="IPR002182">
    <property type="entry name" value="NB-ARC"/>
</dbReference>